<dbReference type="Pfam" id="PF01590">
    <property type="entry name" value="GAF"/>
    <property type="match status" value="1"/>
</dbReference>
<accession>A0ABQ0AFH1</accession>
<dbReference type="EMBL" id="BAABWN010000024">
    <property type="protein sequence ID" value="GAA6170303.1"/>
    <property type="molecule type" value="Genomic_DNA"/>
</dbReference>
<dbReference type="Pfam" id="PF08447">
    <property type="entry name" value="PAS_3"/>
    <property type="match status" value="1"/>
</dbReference>
<dbReference type="SUPFAM" id="SSF55874">
    <property type="entry name" value="ATPase domain of HSP90 chaperone/DNA topoisomerase II/histidine kinase"/>
    <property type="match status" value="1"/>
</dbReference>
<dbReference type="PROSITE" id="PS50113">
    <property type="entry name" value="PAC"/>
    <property type="match status" value="1"/>
</dbReference>
<evidence type="ECO:0000256" key="1">
    <source>
        <dbReference type="ARBA" id="ARBA00000085"/>
    </source>
</evidence>
<dbReference type="EC" id="2.7.13.3" evidence="2"/>
<dbReference type="PANTHER" id="PTHR43102:SF2">
    <property type="entry name" value="GAF DOMAIN-CONTAINING PROTEIN"/>
    <property type="match status" value="1"/>
</dbReference>
<feature type="domain" description="PAS" evidence="5">
    <location>
        <begin position="289"/>
        <end position="359"/>
    </location>
</feature>
<dbReference type="CDD" id="cd00130">
    <property type="entry name" value="PAS"/>
    <property type="match status" value="1"/>
</dbReference>
<sequence>MNLPHLLQAGSQEQARLDALTEYFVLDTPQEAEFDMITQLAASLCGTPIALISLVDASRQWFKSHHGLESTRSTSRDIAFCGHAITGHDLMEIEDATKDPRFENNPLVLDEPHIRFYAGQPLVSPEGYVIGTLCVIDSQVKSLDESQRVQLKTLAELVMSLLDSHKKRVQTQLTSLMGNTAEDVYLIEPHTANILYSRSASQSGQNVIGQNFIDLWSVDVDEDFIANVGKYVDAENSLTSIILTEKGNSATKREAIFNRLQPQLADSPIWVACRPICSDPKHNNELSRLQNEFQLLAEASPAIVFKTDKNGLNTYVNKRWQDMTGLPYEECSGHGWAQPVHADDKAQAFEHWQNAVKNQSKWSLEFRFVNTEGNITWVLGQAHPIFDRDGKFSGHIGVCTDISRGVHEQKKLIAQQTKLSQTMRINYLGEMTTTIAHQLNQPLTAITNYAEVISDLLKTSENFPSQTISSIERIIAQASYASEVIQHVRRMIKRETIESRFLLNDVIQRLLKLLAEDIKASNVNVHVNVDKNLPAIYADEIQIEHVIINLIKNALESFEKKGHHSHSKKSNMSERVMNIDVSSTAEKMIKFQIEDNGVGIDEDTAQKVFTPFFSQKTSGLGLGLPMSQTIVESHGGRMWLASSDKGRTCFCFLLPISTGEERVVTE</sequence>
<dbReference type="Gene3D" id="3.30.450.20">
    <property type="entry name" value="PAS domain"/>
    <property type="match status" value="1"/>
</dbReference>
<dbReference type="InterPro" id="IPR003018">
    <property type="entry name" value="GAF"/>
</dbReference>
<keyword evidence="8" id="KW-1185">Reference proteome</keyword>
<evidence type="ECO:0000259" key="5">
    <source>
        <dbReference type="PROSITE" id="PS50112"/>
    </source>
</evidence>
<dbReference type="SMART" id="SM00086">
    <property type="entry name" value="PAC"/>
    <property type="match status" value="1"/>
</dbReference>
<feature type="domain" description="Histidine kinase" evidence="4">
    <location>
        <begin position="434"/>
        <end position="658"/>
    </location>
</feature>
<evidence type="ECO:0000313" key="7">
    <source>
        <dbReference type="EMBL" id="GAA6170303.1"/>
    </source>
</evidence>
<proteinExistence type="predicted"/>
<dbReference type="SMART" id="SM00065">
    <property type="entry name" value="GAF"/>
    <property type="match status" value="1"/>
</dbReference>
<dbReference type="InterPro" id="IPR036097">
    <property type="entry name" value="HisK_dim/P_sf"/>
</dbReference>
<dbReference type="InterPro" id="IPR035965">
    <property type="entry name" value="PAS-like_dom_sf"/>
</dbReference>
<gene>
    <name evidence="7" type="ORF">NBRC116591_41170</name>
</gene>
<dbReference type="SUPFAM" id="SSF55781">
    <property type="entry name" value="GAF domain-like"/>
    <property type="match status" value="1"/>
</dbReference>
<dbReference type="SMART" id="SM00387">
    <property type="entry name" value="HATPase_c"/>
    <property type="match status" value="1"/>
</dbReference>
<keyword evidence="3" id="KW-0597">Phosphoprotein</keyword>
<dbReference type="Gene3D" id="3.30.565.10">
    <property type="entry name" value="Histidine kinase-like ATPase, C-terminal domain"/>
    <property type="match status" value="1"/>
</dbReference>
<evidence type="ECO:0000256" key="3">
    <source>
        <dbReference type="ARBA" id="ARBA00022553"/>
    </source>
</evidence>
<dbReference type="PROSITE" id="PS50109">
    <property type="entry name" value="HIS_KIN"/>
    <property type="match status" value="1"/>
</dbReference>
<dbReference type="Proteomes" id="UP001465153">
    <property type="component" value="Unassembled WGS sequence"/>
</dbReference>
<dbReference type="SMART" id="SM00388">
    <property type="entry name" value="HisKA"/>
    <property type="match status" value="1"/>
</dbReference>
<dbReference type="PANTHER" id="PTHR43102">
    <property type="entry name" value="SLR1143 PROTEIN"/>
    <property type="match status" value="1"/>
</dbReference>
<dbReference type="Pfam" id="PF02518">
    <property type="entry name" value="HATPase_c"/>
    <property type="match status" value="1"/>
</dbReference>
<dbReference type="Gene3D" id="3.30.450.40">
    <property type="match status" value="1"/>
</dbReference>
<evidence type="ECO:0000313" key="8">
    <source>
        <dbReference type="Proteomes" id="UP001465153"/>
    </source>
</evidence>
<dbReference type="InterPro" id="IPR004358">
    <property type="entry name" value="Sig_transdc_His_kin-like_C"/>
</dbReference>
<dbReference type="InterPro" id="IPR005467">
    <property type="entry name" value="His_kinase_dom"/>
</dbReference>
<dbReference type="InterPro" id="IPR013655">
    <property type="entry name" value="PAS_fold_3"/>
</dbReference>
<comment type="caution">
    <text evidence="7">The sequence shown here is derived from an EMBL/GenBank/DDBJ whole genome shotgun (WGS) entry which is preliminary data.</text>
</comment>
<evidence type="ECO:0000256" key="2">
    <source>
        <dbReference type="ARBA" id="ARBA00012438"/>
    </source>
</evidence>
<dbReference type="InterPro" id="IPR003661">
    <property type="entry name" value="HisK_dim/P_dom"/>
</dbReference>
<protein>
    <recommendedName>
        <fullName evidence="2">histidine kinase</fullName>
        <ecNumber evidence="2">2.7.13.3</ecNumber>
    </recommendedName>
</protein>
<dbReference type="SUPFAM" id="SSF47384">
    <property type="entry name" value="Homodimeric domain of signal transducing histidine kinase"/>
    <property type="match status" value="1"/>
</dbReference>
<dbReference type="SUPFAM" id="SSF55785">
    <property type="entry name" value="PYP-like sensor domain (PAS domain)"/>
    <property type="match status" value="1"/>
</dbReference>
<dbReference type="InterPro" id="IPR001610">
    <property type="entry name" value="PAC"/>
</dbReference>
<feature type="domain" description="PAC" evidence="6">
    <location>
        <begin position="362"/>
        <end position="414"/>
    </location>
</feature>
<dbReference type="CDD" id="cd00082">
    <property type="entry name" value="HisKA"/>
    <property type="match status" value="1"/>
</dbReference>
<name>A0ABQ0AFH1_9GAMM</name>
<dbReference type="NCBIfam" id="TIGR00229">
    <property type="entry name" value="sensory_box"/>
    <property type="match status" value="1"/>
</dbReference>
<evidence type="ECO:0000259" key="6">
    <source>
        <dbReference type="PROSITE" id="PS50113"/>
    </source>
</evidence>
<dbReference type="SMART" id="SM00091">
    <property type="entry name" value="PAS"/>
    <property type="match status" value="1"/>
</dbReference>
<dbReference type="Pfam" id="PF00512">
    <property type="entry name" value="HisKA"/>
    <property type="match status" value="1"/>
</dbReference>
<evidence type="ECO:0000259" key="4">
    <source>
        <dbReference type="PROSITE" id="PS50109"/>
    </source>
</evidence>
<comment type="catalytic activity">
    <reaction evidence="1">
        <text>ATP + protein L-histidine = ADP + protein N-phospho-L-histidine.</text>
        <dbReference type="EC" id="2.7.13.3"/>
    </reaction>
</comment>
<dbReference type="PRINTS" id="PR00344">
    <property type="entry name" value="BCTRLSENSOR"/>
</dbReference>
<dbReference type="Gene3D" id="1.10.287.130">
    <property type="match status" value="1"/>
</dbReference>
<reference evidence="7 8" key="1">
    <citation type="submission" date="2024-04" db="EMBL/GenBank/DDBJ databases">
        <title>Draft genome sequence of Sessilibacter corallicola NBRC 116591.</title>
        <authorList>
            <person name="Miyakawa T."/>
            <person name="Kusuya Y."/>
            <person name="Miura T."/>
        </authorList>
    </citation>
    <scope>NUCLEOTIDE SEQUENCE [LARGE SCALE GENOMIC DNA]</scope>
    <source>
        <strain evidence="7 8">KU-00831-HH</strain>
    </source>
</reference>
<dbReference type="InterPro" id="IPR000700">
    <property type="entry name" value="PAS-assoc_C"/>
</dbReference>
<organism evidence="7 8">
    <name type="scientific">Sessilibacter corallicola</name>
    <dbReference type="NCBI Taxonomy" id="2904075"/>
    <lineage>
        <taxon>Bacteria</taxon>
        <taxon>Pseudomonadati</taxon>
        <taxon>Pseudomonadota</taxon>
        <taxon>Gammaproteobacteria</taxon>
        <taxon>Cellvibrionales</taxon>
        <taxon>Cellvibrionaceae</taxon>
        <taxon>Sessilibacter</taxon>
    </lineage>
</organism>
<dbReference type="RefSeq" id="WP_353304604.1">
    <property type="nucleotide sequence ID" value="NZ_BAABWN010000024.1"/>
</dbReference>
<dbReference type="InterPro" id="IPR003594">
    <property type="entry name" value="HATPase_dom"/>
</dbReference>
<dbReference type="InterPro" id="IPR000014">
    <property type="entry name" value="PAS"/>
</dbReference>
<dbReference type="InterPro" id="IPR036890">
    <property type="entry name" value="HATPase_C_sf"/>
</dbReference>
<dbReference type="PROSITE" id="PS50112">
    <property type="entry name" value="PAS"/>
    <property type="match status" value="1"/>
</dbReference>
<dbReference type="InterPro" id="IPR029016">
    <property type="entry name" value="GAF-like_dom_sf"/>
</dbReference>